<reference evidence="7" key="2">
    <citation type="journal article" date="2021" name="PeerJ">
        <title>Extensive microbial diversity within the chicken gut microbiome revealed by metagenomics and culture.</title>
        <authorList>
            <person name="Gilroy R."/>
            <person name="Ravi A."/>
            <person name="Getino M."/>
            <person name="Pursley I."/>
            <person name="Horton D.L."/>
            <person name="Alikhan N.F."/>
            <person name="Baker D."/>
            <person name="Gharbi K."/>
            <person name="Hall N."/>
            <person name="Watson M."/>
            <person name="Adriaenssens E.M."/>
            <person name="Foster-Nyarko E."/>
            <person name="Jarju S."/>
            <person name="Secka A."/>
            <person name="Antonio M."/>
            <person name="Oren A."/>
            <person name="Chaudhuri R.R."/>
            <person name="La Ragione R."/>
            <person name="Hildebrand F."/>
            <person name="Pallen M.J."/>
        </authorList>
    </citation>
    <scope>NUCLEOTIDE SEQUENCE</scope>
    <source>
        <strain evidence="7">14700</strain>
    </source>
</reference>
<dbReference type="SUPFAM" id="SSF56796">
    <property type="entry name" value="Dehydroquinate synthase-like"/>
    <property type="match status" value="1"/>
</dbReference>
<dbReference type="PROSITE" id="PS00913">
    <property type="entry name" value="ADH_IRON_1"/>
    <property type="match status" value="1"/>
</dbReference>
<reference evidence="7" key="1">
    <citation type="submission" date="2020-10" db="EMBL/GenBank/DDBJ databases">
        <authorList>
            <person name="Gilroy R."/>
        </authorList>
    </citation>
    <scope>NUCLEOTIDE SEQUENCE</scope>
    <source>
        <strain evidence="7">14700</strain>
    </source>
</reference>
<name>A0A9D9ND29_9SPIO</name>
<protein>
    <submittedName>
        <fullName evidence="7">Iron-containing alcohol dehydrogenase</fullName>
    </submittedName>
</protein>
<dbReference type="FunFam" id="1.20.1090.10:FF:000001">
    <property type="entry name" value="Aldehyde-alcohol dehydrogenase"/>
    <property type="match status" value="1"/>
</dbReference>
<evidence type="ECO:0000256" key="1">
    <source>
        <dbReference type="ARBA" id="ARBA00001962"/>
    </source>
</evidence>
<dbReference type="Proteomes" id="UP000810292">
    <property type="component" value="Unassembled WGS sequence"/>
</dbReference>
<gene>
    <name evidence="7" type="ORF">IAA72_02715</name>
</gene>
<dbReference type="AlphaFoldDB" id="A0A9D9ND29"/>
<evidence type="ECO:0000259" key="5">
    <source>
        <dbReference type="Pfam" id="PF00465"/>
    </source>
</evidence>
<dbReference type="PANTHER" id="PTHR11496:SF102">
    <property type="entry name" value="ALCOHOL DEHYDROGENASE 4"/>
    <property type="match status" value="1"/>
</dbReference>
<dbReference type="InterPro" id="IPR018211">
    <property type="entry name" value="ADH_Fe_CS"/>
</dbReference>
<dbReference type="PANTHER" id="PTHR11496">
    <property type="entry name" value="ALCOHOL DEHYDROGENASE"/>
    <property type="match status" value="1"/>
</dbReference>
<comment type="similarity">
    <text evidence="2">Belongs to the iron-containing alcohol dehydrogenase family.</text>
</comment>
<dbReference type="PROSITE" id="PS00060">
    <property type="entry name" value="ADH_IRON_2"/>
    <property type="match status" value="1"/>
</dbReference>
<keyword evidence="4" id="KW-0520">NAD</keyword>
<evidence type="ECO:0000256" key="3">
    <source>
        <dbReference type="ARBA" id="ARBA00023002"/>
    </source>
</evidence>
<dbReference type="CDD" id="cd08189">
    <property type="entry name" value="Fe-ADH-like"/>
    <property type="match status" value="1"/>
</dbReference>
<dbReference type="InterPro" id="IPR056798">
    <property type="entry name" value="ADH_Fe_C"/>
</dbReference>
<accession>A0A9D9ND29</accession>
<organism evidence="7 8">
    <name type="scientific">Candidatus Ornithospirochaeta stercoravium</name>
    <dbReference type="NCBI Taxonomy" id="2840897"/>
    <lineage>
        <taxon>Bacteria</taxon>
        <taxon>Pseudomonadati</taxon>
        <taxon>Spirochaetota</taxon>
        <taxon>Spirochaetia</taxon>
        <taxon>Spirochaetales</taxon>
        <taxon>Spirochaetaceae</taxon>
        <taxon>Spirochaetaceae incertae sedis</taxon>
        <taxon>Candidatus Ornithospirochaeta</taxon>
    </lineage>
</organism>
<proteinExistence type="inferred from homology"/>
<evidence type="ECO:0000313" key="7">
    <source>
        <dbReference type="EMBL" id="MBO8468680.1"/>
    </source>
</evidence>
<comment type="caution">
    <text evidence="7">The sequence shown here is derived from an EMBL/GenBank/DDBJ whole genome shotgun (WGS) entry which is preliminary data.</text>
</comment>
<evidence type="ECO:0000259" key="6">
    <source>
        <dbReference type="Pfam" id="PF25137"/>
    </source>
</evidence>
<evidence type="ECO:0000256" key="2">
    <source>
        <dbReference type="ARBA" id="ARBA00007358"/>
    </source>
</evidence>
<dbReference type="InterPro" id="IPR039697">
    <property type="entry name" value="Alcohol_dehydrogenase_Fe"/>
</dbReference>
<dbReference type="Gene3D" id="3.40.50.1970">
    <property type="match status" value="1"/>
</dbReference>
<evidence type="ECO:0000256" key="4">
    <source>
        <dbReference type="ARBA" id="ARBA00023027"/>
    </source>
</evidence>
<comment type="cofactor">
    <cofactor evidence="1">
        <name>Fe cation</name>
        <dbReference type="ChEBI" id="CHEBI:24875"/>
    </cofactor>
</comment>
<dbReference type="GO" id="GO:0046872">
    <property type="term" value="F:metal ion binding"/>
    <property type="evidence" value="ECO:0007669"/>
    <property type="project" value="InterPro"/>
</dbReference>
<dbReference type="Pfam" id="PF00465">
    <property type="entry name" value="Fe-ADH"/>
    <property type="match status" value="1"/>
</dbReference>
<dbReference type="EMBL" id="JADIMF010000043">
    <property type="protein sequence ID" value="MBO8468680.1"/>
    <property type="molecule type" value="Genomic_DNA"/>
</dbReference>
<feature type="domain" description="Fe-containing alcohol dehydrogenase-like C-terminal" evidence="6">
    <location>
        <begin position="204"/>
        <end position="393"/>
    </location>
</feature>
<sequence>MNTIKKIYCRAFQTCFRIAIPLLPYRKPEILDGITELPELFRKKGIRNVLLVTDKGIRKAGITRNLENLMKENGINLAVYDDTVANPTTDNVEEARRLYISSDAEAIIGFGGGSSIDAAKAVGARIAYPKKPLSKMEGIIKVWRKIPLLIAVPTTAGTGSETTLASVIVDSKTRHKYPINSFPLIPRYAVLDPEVTRTLPPHLTASTGLDALTHAVEAYIGRSTTKETRKDAEEAVRLIFRSLEAAYRNGNDMDARRDMLKAAYSAGRAFTISYVGYVHAVAHSLGGKYNIPHGLANAVLLPYVLRSYGESAYKKLSRLASVVGIEGNSDKTKAIAFIDAIVAMERRMNIPAKLEGIREEDIEELSRYADKEANPLYPVPKLMDKNQLVEFYHCVMAEEHKGIATTA</sequence>
<keyword evidence="3" id="KW-0560">Oxidoreductase</keyword>
<evidence type="ECO:0000313" key="8">
    <source>
        <dbReference type="Proteomes" id="UP000810292"/>
    </source>
</evidence>
<feature type="domain" description="Alcohol dehydrogenase iron-type/glycerol dehydrogenase GldA" evidence="5">
    <location>
        <begin position="34"/>
        <end position="193"/>
    </location>
</feature>
<dbReference type="Gene3D" id="1.20.1090.10">
    <property type="entry name" value="Dehydroquinate synthase-like - alpha domain"/>
    <property type="match status" value="1"/>
</dbReference>
<dbReference type="FunFam" id="3.40.50.1970:FF:000003">
    <property type="entry name" value="Alcohol dehydrogenase, iron-containing"/>
    <property type="match status" value="1"/>
</dbReference>
<dbReference type="Pfam" id="PF25137">
    <property type="entry name" value="ADH_Fe_C"/>
    <property type="match status" value="1"/>
</dbReference>
<dbReference type="GO" id="GO:0004022">
    <property type="term" value="F:alcohol dehydrogenase (NAD+) activity"/>
    <property type="evidence" value="ECO:0007669"/>
    <property type="project" value="TreeGrafter"/>
</dbReference>
<dbReference type="InterPro" id="IPR001670">
    <property type="entry name" value="ADH_Fe/GldA"/>
</dbReference>